<dbReference type="EMBL" id="JAEEGB010000006">
    <property type="protein sequence ID" value="MBI6872351.1"/>
    <property type="molecule type" value="Genomic_DNA"/>
</dbReference>
<comment type="caution">
    <text evidence="2">The sequence shown here is derived from an EMBL/GenBank/DDBJ whole genome shotgun (WGS) entry which is preliminary data.</text>
</comment>
<dbReference type="InterPro" id="IPR009045">
    <property type="entry name" value="Zn_M74/Hedgehog-like"/>
</dbReference>
<accession>A0A934HZH9</accession>
<evidence type="ECO:0000313" key="2">
    <source>
        <dbReference type="EMBL" id="MBI6872351.1"/>
    </source>
</evidence>
<dbReference type="RefSeq" id="WP_211141858.1">
    <property type="nucleotide sequence ID" value="NZ_JAEEGB010000006.1"/>
</dbReference>
<organism evidence="2 3">
    <name type="scientific">Clostridium aciditolerans</name>
    <dbReference type="NCBI Taxonomy" id="339861"/>
    <lineage>
        <taxon>Bacteria</taxon>
        <taxon>Bacillati</taxon>
        <taxon>Bacillota</taxon>
        <taxon>Clostridia</taxon>
        <taxon>Eubacteriales</taxon>
        <taxon>Clostridiaceae</taxon>
        <taxon>Clostridium</taxon>
    </lineage>
</organism>
<proteinExistence type="predicted"/>
<gene>
    <name evidence="2" type="ORF">I6U51_06470</name>
</gene>
<dbReference type="Proteomes" id="UP000622687">
    <property type="component" value="Unassembled WGS sequence"/>
</dbReference>
<evidence type="ECO:0000259" key="1">
    <source>
        <dbReference type="Pfam" id="PF13539"/>
    </source>
</evidence>
<feature type="domain" description="Peptidase M15C" evidence="1">
    <location>
        <begin position="202"/>
        <end position="269"/>
    </location>
</feature>
<name>A0A934HZH9_9CLOT</name>
<reference evidence="2" key="1">
    <citation type="submission" date="2020-12" db="EMBL/GenBank/DDBJ databases">
        <title>Clostridium thailandense sp. nov., a novel acetogenic bacterium isolated from peat land soil in Thailand.</title>
        <authorList>
            <person name="Chaikitkaew S."/>
            <person name="Birkeland N.K."/>
        </authorList>
    </citation>
    <scope>NUCLEOTIDE SEQUENCE</scope>
    <source>
        <strain evidence="2">DSM 17425</strain>
    </source>
</reference>
<dbReference type="Pfam" id="PF13539">
    <property type="entry name" value="Peptidase_M15_4"/>
    <property type="match status" value="1"/>
</dbReference>
<evidence type="ECO:0000313" key="3">
    <source>
        <dbReference type="Proteomes" id="UP000622687"/>
    </source>
</evidence>
<sequence>MKKVAAVYVVILVLFSNISFRAKTLILNNDSSDTNTIEYYQTMKRDLLCLMMAYPKYITNIEKEENGQVYLVMESGRKILYDDKKNKNFKKKLSNPDLQDMMEQEYPLSYSKSLMEEDFDPGRRRVYDLLKEVYGESKQQIESNLKNVSLGYENYQFNNNNKAAESLQNAMRELMPIIKERRDIKAYLYPCSGTFNYRLIAGTDQLSPHSFGIAIDLARDKRDYWKWASREEGEERIASYPKELVEIFEKNNFIWGGKWGHFDILHFEYRPEIILKARYFGGKLNDKEWYSGAPYEDPSVKNYIEKINEVLK</sequence>
<dbReference type="Gene3D" id="3.30.1380.10">
    <property type="match status" value="1"/>
</dbReference>
<dbReference type="InterPro" id="IPR039561">
    <property type="entry name" value="Peptidase_M15C"/>
</dbReference>
<dbReference type="GO" id="GO:0008233">
    <property type="term" value="F:peptidase activity"/>
    <property type="evidence" value="ECO:0007669"/>
    <property type="project" value="InterPro"/>
</dbReference>
<dbReference type="SUPFAM" id="SSF55166">
    <property type="entry name" value="Hedgehog/DD-peptidase"/>
    <property type="match status" value="1"/>
</dbReference>
<protein>
    <submittedName>
        <fullName evidence="2">M15 family metallopeptidase</fullName>
    </submittedName>
</protein>
<dbReference type="AlphaFoldDB" id="A0A934HZH9"/>
<keyword evidence="3" id="KW-1185">Reference proteome</keyword>